<sequence>MDTRALEALRAVRTQGGVTRAAAVLHLTPSAVSQHLASLTRQAGVPLTERVGRGLRLTAAGLALAEAADDVAVALERARTAVLEAHRAATGLVRVSAFSSGAELLLPGLLTRLSGSGVEVECTDEDVPLDDFAPLTDRLDVVIAHRPEGERAWVGSPGVRVVPLLREPLDVAVPVGHRLVALAQQHGGVRPDDLDDERWIAVKEGFPVAEVLRAVLGAGPASGERAPKVVSRINDFHVVLELVAAGHGISLLPRYTCGRHPGVRLLPLLGVRAGRQIDALSRADTAERPVVRRVLTELTALSEGLAGAARGASGA</sequence>
<dbReference type="AlphaFoldDB" id="A0A5C8Z778"/>
<evidence type="ECO:0000259" key="5">
    <source>
        <dbReference type="PROSITE" id="PS50931"/>
    </source>
</evidence>
<name>A0A5C8Z778_9ACTN</name>
<keyword evidence="7" id="KW-1185">Reference proteome</keyword>
<evidence type="ECO:0000256" key="2">
    <source>
        <dbReference type="ARBA" id="ARBA00023015"/>
    </source>
</evidence>
<keyword evidence="2" id="KW-0805">Transcription regulation</keyword>
<dbReference type="Pfam" id="PF00126">
    <property type="entry name" value="HTH_1"/>
    <property type="match status" value="1"/>
</dbReference>
<dbReference type="PANTHER" id="PTHR30346">
    <property type="entry name" value="TRANSCRIPTIONAL DUAL REGULATOR HCAR-RELATED"/>
    <property type="match status" value="1"/>
</dbReference>
<evidence type="ECO:0000313" key="6">
    <source>
        <dbReference type="EMBL" id="TXR52716.1"/>
    </source>
</evidence>
<dbReference type="Pfam" id="PF03466">
    <property type="entry name" value="LysR_substrate"/>
    <property type="match status" value="1"/>
</dbReference>
<dbReference type="GO" id="GO:0003677">
    <property type="term" value="F:DNA binding"/>
    <property type="evidence" value="ECO:0007669"/>
    <property type="project" value="UniProtKB-KW"/>
</dbReference>
<dbReference type="InterPro" id="IPR036388">
    <property type="entry name" value="WH-like_DNA-bd_sf"/>
</dbReference>
<protein>
    <submittedName>
        <fullName evidence="6">LysR family transcriptional regulator</fullName>
    </submittedName>
</protein>
<accession>A0A5C8Z778</accession>
<dbReference type="InterPro" id="IPR036390">
    <property type="entry name" value="WH_DNA-bd_sf"/>
</dbReference>
<organism evidence="6 7">
    <name type="scientific">Quadrisphaera setariae</name>
    <dbReference type="NCBI Taxonomy" id="2593304"/>
    <lineage>
        <taxon>Bacteria</taxon>
        <taxon>Bacillati</taxon>
        <taxon>Actinomycetota</taxon>
        <taxon>Actinomycetes</taxon>
        <taxon>Kineosporiales</taxon>
        <taxon>Kineosporiaceae</taxon>
        <taxon>Quadrisphaera</taxon>
    </lineage>
</organism>
<dbReference type="SUPFAM" id="SSF53850">
    <property type="entry name" value="Periplasmic binding protein-like II"/>
    <property type="match status" value="1"/>
</dbReference>
<dbReference type="GO" id="GO:0032993">
    <property type="term" value="C:protein-DNA complex"/>
    <property type="evidence" value="ECO:0007669"/>
    <property type="project" value="TreeGrafter"/>
</dbReference>
<dbReference type="OrthoDB" id="4131546at2"/>
<dbReference type="SUPFAM" id="SSF46785">
    <property type="entry name" value="Winged helix' DNA-binding domain"/>
    <property type="match status" value="1"/>
</dbReference>
<proteinExistence type="inferred from homology"/>
<feature type="domain" description="HTH lysR-type" evidence="5">
    <location>
        <begin position="1"/>
        <end position="58"/>
    </location>
</feature>
<evidence type="ECO:0000313" key="7">
    <source>
        <dbReference type="Proteomes" id="UP000321234"/>
    </source>
</evidence>
<evidence type="ECO:0000256" key="1">
    <source>
        <dbReference type="ARBA" id="ARBA00009437"/>
    </source>
</evidence>
<reference evidence="6 7" key="1">
    <citation type="submission" date="2019-07" db="EMBL/GenBank/DDBJ databases">
        <title>Quadrisphaera sp. strain DD2A genome sequencing and assembly.</title>
        <authorList>
            <person name="Kim I."/>
        </authorList>
    </citation>
    <scope>NUCLEOTIDE SEQUENCE [LARGE SCALE GENOMIC DNA]</scope>
    <source>
        <strain evidence="6 7">DD2A</strain>
    </source>
</reference>
<dbReference type="PROSITE" id="PS50931">
    <property type="entry name" value="HTH_LYSR"/>
    <property type="match status" value="1"/>
</dbReference>
<comment type="caution">
    <text evidence="6">The sequence shown here is derived from an EMBL/GenBank/DDBJ whole genome shotgun (WGS) entry which is preliminary data.</text>
</comment>
<evidence type="ECO:0000256" key="4">
    <source>
        <dbReference type="ARBA" id="ARBA00023163"/>
    </source>
</evidence>
<dbReference type="Gene3D" id="3.40.190.10">
    <property type="entry name" value="Periplasmic binding protein-like II"/>
    <property type="match status" value="2"/>
</dbReference>
<dbReference type="InterPro" id="IPR005119">
    <property type="entry name" value="LysR_subst-bd"/>
</dbReference>
<dbReference type="InterPro" id="IPR000847">
    <property type="entry name" value="LysR_HTH_N"/>
</dbReference>
<dbReference type="GO" id="GO:0003700">
    <property type="term" value="F:DNA-binding transcription factor activity"/>
    <property type="evidence" value="ECO:0007669"/>
    <property type="project" value="InterPro"/>
</dbReference>
<dbReference type="RefSeq" id="WP_147927838.1">
    <property type="nucleotide sequence ID" value="NZ_VKAC01000012.1"/>
</dbReference>
<evidence type="ECO:0000256" key="3">
    <source>
        <dbReference type="ARBA" id="ARBA00023125"/>
    </source>
</evidence>
<dbReference type="Proteomes" id="UP000321234">
    <property type="component" value="Unassembled WGS sequence"/>
</dbReference>
<gene>
    <name evidence="6" type="ORF">FMM08_18365</name>
</gene>
<dbReference type="PANTHER" id="PTHR30346:SF29">
    <property type="entry name" value="LYSR SUBSTRATE-BINDING"/>
    <property type="match status" value="1"/>
</dbReference>
<dbReference type="EMBL" id="VKAC01000012">
    <property type="protein sequence ID" value="TXR52716.1"/>
    <property type="molecule type" value="Genomic_DNA"/>
</dbReference>
<dbReference type="Gene3D" id="1.10.10.10">
    <property type="entry name" value="Winged helix-like DNA-binding domain superfamily/Winged helix DNA-binding domain"/>
    <property type="match status" value="1"/>
</dbReference>
<comment type="similarity">
    <text evidence="1">Belongs to the LysR transcriptional regulatory family.</text>
</comment>
<keyword evidence="3" id="KW-0238">DNA-binding</keyword>
<keyword evidence="4" id="KW-0804">Transcription</keyword>